<organism evidence="1">
    <name type="scientific">bioreactor metagenome</name>
    <dbReference type="NCBI Taxonomy" id="1076179"/>
    <lineage>
        <taxon>unclassified sequences</taxon>
        <taxon>metagenomes</taxon>
        <taxon>ecological metagenomes</taxon>
    </lineage>
</organism>
<accession>A0A645B9F4</accession>
<dbReference type="EMBL" id="VSSQ01016693">
    <property type="protein sequence ID" value="MPM58304.1"/>
    <property type="molecule type" value="Genomic_DNA"/>
</dbReference>
<reference evidence="1" key="1">
    <citation type="submission" date="2019-08" db="EMBL/GenBank/DDBJ databases">
        <authorList>
            <person name="Kucharzyk K."/>
            <person name="Murdoch R.W."/>
            <person name="Higgins S."/>
            <person name="Loffler F."/>
        </authorList>
    </citation>
    <scope>NUCLEOTIDE SEQUENCE</scope>
</reference>
<proteinExistence type="predicted"/>
<name>A0A645B9F4_9ZZZZ</name>
<comment type="caution">
    <text evidence="1">The sequence shown here is derived from an EMBL/GenBank/DDBJ whole genome shotgun (WGS) entry which is preliminary data.</text>
</comment>
<evidence type="ECO:0000313" key="1">
    <source>
        <dbReference type="EMBL" id="MPM58304.1"/>
    </source>
</evidence>
<sequence length="163" mass="17201">MELRILHERRDRGRIAVSDVDGRADLRRYLGGKGQLQPAALHTGFGIVAAGAAGVGGMRQYAPRHVLELVPLLHVVVAAVVADLVDLGVGFGHGRDVRGVEDRLAAVRHGRLGLVEALGCGPDVVIALRDLRDDVLERRVDVLDVGLGGHLRLLGPGSLGAAE</sequence>
<gene>
    <name evidence="1" type="ORF">SDC9_105135</name>
</gene>
<protein>
    <submittedName>
        <fullName evidence="1">Uncharacterized protein</fullName>
    </submittedName>
</protein>
<dbReference type="AlphaFoldDB" id="A0A645B9F4"/>